<proteinExistence type="predicted"/>
<comment type="caution">
    <text evidence="1">The sequence shown here is derived from an EMBL/GenBank/DDBJ whole genome shotgun (WGS) entry which is preliminary data.</text>
</comment>
<name>A0ABS1VW80_9ACTN</name>
<sequence length="225" mass="25134">MFDEQRDRALGAGGGELLEIIEALAEHEPVRDVYLWAVRQIEDPSLPVRLFAVQVLERLAFNRPKFSAEAAEAIRPRLTAEDDPEVLESLVSAYAEFRHPHEVGELRQLMAHPDDLVRAQVAWRLDAIEPLLVLAYDAVGEVRGNALANLFRRTEPGTTAVQQAYADHRDDDNEDARIESLAGLARDGDEDALAVLHAIAAVQQGFTAQSRIDEIDFRRSLHFGH</sequence>
<reference evidence="1 2" key="1">
    <citation type="submission" date="2021-01" db="EMBL/GenBank/DDBJ databases">
        <title>Actinoplanes sp. nov. LDG1-01 isolated from lichen.</title>
        <authorList>
            <person name="Saeng-In P."/>
            <person name="Phongsopitanun W."/>
            <person name="Kanchanasin P."/>
            <person name="Yuki M."/>
            <person name="Kudo T."/>
            <person name="Ohkuma M."/>
            <person name="Tanasupawat S."/>
        </authorList>
    </citation>
    <scope>NUCLEOTIDE SEQUENCE [LARGE SCALE GENOMIC DNA]</scope>
    <source>
        <strain evidence="1 2">LDG1-01</strain>
    </source>
</reference>
<dbReference type="RefSeq" id="WP_202995402.1">
    <property type="nucleotide sequence ID" value="NZ_JAENHO010000009.1"/>
</dbReference>
<organism evidence="1 2">
    <name type="scientific">Paractinoplanes lichenicola</name>
    <dbReference type="NCBI Taxonomy" id="2802976"/>
    <lineage>
        <taxon>Bacteria</taxon>
        <taxon>Bacillati</taxon>
        <taxon>Actinomycetota</taxon>
        <taxon>Actinomycetes</taxon>
        <taxon>Micromonosporales</taxon>
        <taxon>Micromonosporaceae</taxon>
        <taxon>Paractinoplanes</taxon>
    </lineage>
</organism>
<evidence type="ECO:0000313" key="1">
    <source>
        <dbReference type="EMBL" id="MBL7258743.1"/>
    </source>
</evidence>
<protein>
    <submittedName>
        <fullName evidence="1">HEAT repeat domain-containing protein</fullName>
    </submittedName>
</protein>
<dbReference type="InterPro" id="IPR011989">
    <property type="entry name" value="ARM-like"/>
</dbReference>
<keyword evidence="2" id="KW-1185">Reference proteome</keyword>
<dbReference type="Proteomes" id="UP000598996">
    <property type="component" value="Unassembled WGS sequence"/>
</dbReference>
<dbReference type="InterPro" id="IPR016024">
    <property type="entry name" value="ARM-type_fold"/>
</dbReference>
<evidence type="ECO:0000313" key="2">
    <source>
        <dbReference type="Proteomes" id="UP000598996"/>
    </source>
</evidence>
<dbReference type="EMBL" id="JAENHO010000009">
    <property type="protein sequence ID" value="MBL7258743.1"/>
    <property type="molecule type" value="Genomic_DNA"/>
</dbReference>
<gene>
    <name evidence="1" type="ORF">JKJ07_30975</name>
</gene>
<dbReference type="Gene3D" id="1.25.10.10">
    <property type="entry name" value="Leucine-rich Repeat Variant"/>
    <property type="match status" value="1"/>
</dbReference>
<dbReference type="SUPFAM" id="SSF48371">
    <property type="entry name" value="ARM repeat"/>
    <property type="match status" value="1"/>
</dbReference>
<accession>A0ABS1VW80</accession>